<dbReference type="EMBL" id="DXBO01000069">
    <property type="protein sequence ID" value="HIZ48019.1"/>
    <property type="molecule type" value="Genomic_DNA"/>
</dbReference>
<dbReference type="Gene3D" id="1.10.443.10">
    <property type="entry name" value="Intergrase catalytic core"/>
    <property type="match status" value="1"/>
</dbReference>
<sequence>MYKPQGEKKERPVADEELVQRLITALEGQSLKYETYFKLVLATGMRRGEACGVRWSDINWKKRSIHIQRNVVKLSREPIFVKPHKTASGDRVVYVSKEMAKLLKSWKQQCAWERQQAGETLQEEDYLFRQPNGDPMVPTSFTFRFKKILRQNGLPENLNVHSLRHTNASLLIAQGVDVRTVASLLGHSQASTTLDIYAHAFDKKKREAQEKLGEVMGL</sequence>
<dbReference type="InterPro" id="IPR013762">
    <property type="entry name" value="Integrase-like_cat_sf"/>
</dbReference>
<protein>
    <submittedName>
        <fullName evidence="3">Site-specific integrase</fullName>
    </submittedName>
</protein>
<dbReference type="InterPro" id="IPR002104">
    <property type="entry name" value="Integrase_catalytic"/>
</dbReference>
<dbReference type="Pfam" id="PF00589">
    <property type="entry name" value="Phage_integrase"/>
    <property type="match status" value="1"/>
</dbReference>
<dbReference type="AlphaFoldDB" id="A0A9D2F1R9"/>
<name>A0A9D2F1R9_9FIRM</name>
<dbReference type="CDD" id="cd01189">
    <property type="entry name" value="INT_ICEBs1_C_like"/>
    <property type="match status" value="1"/>
</dbReference>
<organism evidence="3 4">
    <name type="scientific">Candidatus Gemmiger excrementavium</name>
    <dbReference type="NCBI Taxonomy" id="2838608"/>
    <lineage>
        <taxon>Bacteria</taxon>
        <taxon>Bacillati</taxon>
        <taxon>Bacillota</taxon>
        <taxon>Clostridia</taxon>
        <taxon>Eubacteriales</taxon>
        <taxon>Gemmiger</taxon>
    </lineage>
</organism>
<dbReference type="Proteomes" id="UP000824031">
    <property type="component" value="Unassembled WGS sequence"/>
</dbReference>
<comment type="caution">
    <text evidence="3">The sequence shown here is derived from an EMBL/GenBank/DDBJ whole genome shotgun (WGS) entry which is preliminary data.</text>
</comment>
<evidence type="ECO:0000259" key="2">
    <source>
        <dbReference type="PROSITE" id="PS51898"/>
    </source>
</evidence>
<dbReference type="InterPro" id="IPR050090">
    <property type="entry name" value="Tyrosine_recombinase_XerCD"/>
</dbReference>
<dbReference type="GO" id="GO:0006310">
    <property type="term" value="P:DNA recombination"/>
    <property type="evidence" value="ECO:0007669"/>
    <property type="project" value="UniProtKB-KW"/>
</dbReference>
<reference evidence="3" key="2">
    <citation type="submission" date="2021-04" db="EMBL/GenBank/DDBJ databases">
        <authorList>
            <person name="Gilroy R."/>
        </authorList>
    </citation>
    <scope>NUCLEOTIDE SEQUENCE</scope>
    <source>
        <strain evidence="3">3436</strain>
    </source>
</reference>
<reference evidence="3" key="1">
    <citation type="journal article" date="2021" name="PeerJ">
        <title>Extensive microbial diversity within the chicken gut microbiome revealed by metagenomics and culture.</title>
        <authorList>
            <person name="Gilroy R."/>
            <person name="Ravi A."/>
            <person name="Getino M."/>
            <person name="Pursley I."/>
            <person name="Horton D.L."/>
            <person name="Alikhan N.F."/>
            <person name="Baker D."/>
            <person name="Gharbi K."/>
            <person name="Hall N."/>
            <person name="Watson M."/>
            <person name="Adriaenssens E.M."/>
            <person name="Foster-Nyarko E."/>
            <person name="Jarju S."/>
            <person name="Secka A."/>
            <person name="Antonio M."/>
            <person name="Oren A."/>
            <person name="Chaudhuri R.R."/>
            <person name="La Ragione R."/>
            <person name="Hildebrand F."/>
            <person name="Pallen M.J."/>
        </authorList>
    </citation>
    <scope>NUCLEOTIDE SEQUENCE</scope>
    <source>
        <strain evidence="3">3436</strain>
    </source>
</reference>
<dbReference type="GO" id="GO:0015074">
    <property type="term" value="P:DNA integration"/>
    <property type="evidence" value="ECO:0007669"/>
    <property type="project" value="InterPro"/>
</dbReference>
<gene>
    <name evidence="3" type="ORF">H9810_04800</name>
</gene>
<dbReference type="PANTHER" id="PTHR30349:SF64">
    <property type="entry name" value="PROPHAGE INTEGRASE INTD-RELATED"/>
    <property type="match status" value="1"/>
</dbReference>
<dbReference type="InterPro" id="IPR011010">
    <property type="entry name" value="DNA_brk_join_enz"/>
</dbReference>
<keyword evidence="1" id="KW-0233">DNA recombination</keyword>
<dbReference type="PANTHER" id="PTHR30349">
    <property type="entry name" value="PHAGE INTEGRASE-RELATED"/>
    <property type="match status" value="1"/>
</dbReference>
<accession>A0A9D2F1R9</accession>
<dbReference type="PROSITE" id="PS51898">
    <property type="entry name" value="TYR_RECOMBINASE"/>
    <property type="match status" value="1"/>
</dbReference>
<evidence type="ECO:0000313" key="3">
    <source>
        <dbReference type="EMBL" id="HIZ48019.1"/>
    </source>
</evidence>
<proteinExistence type="predicted"/>
<dbReference type="SUPFAM" id="SSF56349">
    <property type="entry name" value="DNA breaking-rejoining enzymes"/>
    <property type="match status" value="1"/>
</dbReference>
<dbReference type="GO" id="GO:0003677">
    <property type="term" value="F:DNA binding"/>
    <property type="evidence" value="ECO:0007669"/>
    <property type="project" value="InterPro"/>
</dbReference>
<evidence type="ECO:0000256" key="1">
    <source>
        <dbReference type="ARBA" id="ARBA00023172"/>
    </source>
</evidence>
<feature type="domain" description="Tyr recombinase" evidence="2">
    <location>
        <begin position="9"/>
        <end position="210"/>
    </location>
</feature>
<evidence type="ECO:0000313" key="4">
    <source>
        <dbReference type="Proteomes" id="UP000824031"/>
    </source>
</evidence>